<accession>A0A085NJ20</accession>
<dbReference type="AlphaFoldDB" id="A0A085NJ20"/>
<protein>
    <submittedName>
        <fullName evidence="1">Uncharacterized protein</fullName>
    </submittedName>
</protein>
<reference evidence="1" key="1">
    <citation type="journal article" date="2014" name="Nat. Genet.">
        <title>Genome and transcriptome of the porcine whipworm Trichuris suis.</title>
        <authorList>
            <person name="Jex A.R."/>
            <person name="Nejsum P."/>
            <person name="Schwarz E.M."/>
            <person name="Hu L."/>
            <person name="Young N.D."/>
            <person name="Hall R.S."/>
            <person name="Korhonen P.K."/>
            <person name="Liao S."/>
            <person name="Thamsborg S."/>
            <person name="Xia J."/>
            <person name="Xu P."/>
            <person name="Wang S."/>
            <person name="Scheerlinck J.P."/>
            <person name="Hofmann A."/>
            <person name="Sternberg P.W."/>
            <person name="Wang J."/>
            <person name="Gasser R.B."/>
        </authorList>
    </citation>
    <scope>NUCLEOTIDE SEQUENCE [LARGE SCALE GENOMIC DNA]</scope>
    <source>
        <strain evidence="1">DCEP-RM93F</strain>
    </source>
</reference>
<sequence length="77" mass="8608">MESGKKSNEDSNSDLSERAIKCIQLLSLSSDIVVHDVNDGSMIRRCMCMKNTGCLLTGLRIFMLTFSHGFCRCSRCL</sequence>
<name>A0A085NJ20_9BILA</name>
<proteinExistence type="predicted"/>
<organism evidence="1">
    <name type="scientific">Trichuris suis</name>
    <name type="common">pig whipworm</name>
    <dbReference type="NCBI Taxonomy" id="68888"/>
    <lineage>
        <taxon>Eukaryota</taxon>
        <taxon>Metazoa</taxon>
        <taxon>Ecdysozoa</taxon>
        <taxon>Nematoda</taxon>
        <taxon>Enoplea</taxon>
        <taxon>Dorylaimia</taxon>
        <taxon>Trichinellida</taxon>
        <taxon>Trichuridae</taxon>
        <taxon>Trichuris</taxon>
    </lineage>
</organism>
<dbReference type="EMBL" id="KL367495">
    <property type="protein sequence ID" value="KFD69466.1"/>
    <property type="molecule type" value="Genomic_DNA"/>
</dbReference>
<dbReference type="Proteomes" id="UP000030758">
    <property type="component" value="Unassembled WGS sequence"/>
</dbReference>
<gene>
    <name evidence="1" type="ORF">M514_18338</name>
</gene>
<evidence type="ECO:0000313" key="1">
    <source>
        <dbReference type="EMBL" id="KFD69466.1"/>
    </source>
</evidence>